<dbReference type="RefSeq" id="WP_386434338.1">
    <property type="nucleotide sequence ID" value="NZ_JBHSBB010000019.1"/>
</dbReference>
<dbReference type="Gene3D" id="1.25.40.10">
    <property type="entry name" value="Tetratricopeptide repeat domain"/>
    <property type="match status" value="1"/>
</dbReference>
<evidence type="ECO:0000313" key="2">
    <source>
        <dbReference type="Proteomes" id="UP001595765"/>
    </source>
</evidence>
<organism evidence="1 2">
    <name type="scientific">Streptomyces polygonati</name>
    <dbReference type="NCBI Taxonomy" id="1617087"/>
    <lineage>
        <taxon>Bacteria</taxon>
        <taxon>Bacillati</taxon>
        <taxon>Actinomycetota</taxon>
        <taxon>Actinomycetes</taxon>
        <taxon>Kitasatosporales</taxon>
        <taxon>Streptomycetaceae</taxon>
        <taxon>Streptomyces</taxon>
    </lineage>
</organism>
<proteinExistence type="predicted"/>
<evidence type="ECO:0000313" key="1">
    <source>
        <dbReference type="EMBL" id="MFC4035065.1"/>
    </source>
</evidence>
<sequence length="356" mass="40076">MVSVRRWTGREAGLLRQALRMSVRAYAEHLGVAMRTVSKWEKLGTATCPWPDTQAILDTALVRAEAAAQSRFEQLLTQGTLARERRRAPSPSLADHETWTEDLERIVVCLDRQDFAFAAALVERWLGRARPRDLDDRGLYLYGRSLVLSGDLRRLQGTLQDLMTARRLYADAHNVFTELEIPRRAAQIELSLTVVTEMAGRHTAAATRYQQLTDDERLGSADRARALLWIGTALAKDGRNEFAIQVMRQAAERFEELNEPEDWATAQQKLALAHRGAGDLTRALAYIDTARSNGHFETPLQRVQIETAHAHILLTDPATRSSGHAVLDRASDIASRYGLKHQLRSIKTVRNSQEHT</sequence>
<dbReference type="Gene3D" id="1.10.260.40">
    <property type="entry name" value="lambda repressor-like DNA-binding domains"/>
    <property type="match status" value="1"/>
</dbReference>
<accession>A0ABV8HW26</accession>
<reference evidence="2" key="1">
    <citation type="journal article" date="2019" name="Int. J. Syst. Evol. Microbiol.">
        <title>The Global Catalogue of Microorganisms (GCM) 10K type strain sequencing project: providing services to taxonomists for standard genome sequencing and annotation.</title>
        <authorList>
            <consortium name="The Broad Institute Genomics Platform"/>
            <consortium name="The Broad Institute Genome Sequencing Center for Infectious Disease"/>
            <person name="Wu L."/>
            <person name="Ma J."/>
        </authorList>
    </citation>
    <scope>NUCLEOTIDE SEQUENCE [LARGE SCALE GENOMIC DNA]</scope>
    <source>
        <strain evidence="2">CGMCC 4.7237</strain>
    </source>
</reference>
<dbReference type="Proteomes" id="UP001595765">
    <property type="component" value="Unassembled WGS sequence"/>
</dbReference>
<comment type="caution">
    <text evidence="1">The sequence shown here is derived from an EMBL/GenBank/DDBJ whole genome shotgun (WGS) entry which is preliminary data.</text>
</comment>
<dbReference type="EMBL" id="JBHSBB010000019">
    <property type="protein sequence ID" value="MFC4035065.1"/>
    <property type="molecule type" value="Genomic_DNA"/>
</dbReference>
<dbReference type="SUPFAM" id="SSF48452">
    <property type="entry name" value="TPR-like"/>
    <property type="match status" value="1"/>
</dbReference>
<keyword evidence="2" id="KW-1185">Reference proteome</keyword>
<gene>
    <name evidence="1" type="ORF">ACFO3J_26860</name>
</gene>
<protein>
    <submittedName>
        <fullName evidence="1">Uncharacterized protein</fullName>
    </submittedName>
</protein>
<dbReference type="InterPro" id="IPR011990">
    <property type="entry name" value="TPR-like_helical_dom_sf"/>
</dbReference>
<name>A0ABV8HW26_9ACTN</name>
<dbReference type="InterPro" id="IPR010982">
    <property type="entry name" value="Lambda_DNA-bd_dom_sf"/>
</dbReference>